<keyword evidence="2" id="KW-1064">Adaptive immunity</keyword>
<evidence type="ECO:0000313" key="9">
    <source>
        <dbReference type="Proteomes" id="UP000265200"/>
    </source>
</evidence>
<keyword evidence="3" id="KW-0675">Receptor</keyword>
<dbReference type="InterPro" id="IPR013106">
    <property type="entry name" value="Ig_V-set"/>
</dbReference>
<dbReference type="InterPro" id="IPR051287">
    <property type="entry name" value="TCR_variable_region"/>
</dbReference>
<evidence type="ECO:0000259" key="7">
    <source>
        <dbReference type="PROSITE" id="PS50835"/>
    </source>
</evidence>
<name>A0A3P9JBY9_ORYLA</name>
<keyword evidence="4" id="KW-0393">Immunoglobulin domain</keyword>
<dbReference type="GO" id="GO:0042101">
    <property type="term" value="C:T cell receptor complex"/>
    <property type="evidence" value="ECO:0007669"/>
    <property type="project" value="UniProtKB-KW"/>
</dbReference>
<keyword evidence="5" id="KW-0391">Immunity</keyword>
<dbReference type="InterPro" id="IPR013783">
    <property type="entry name" value="Ig-like_fold"/>
</dbReference>
<feature type="domain" description="Ig-like" evidence="7">
    <location>
        <begin position="24"/>
        <end position="109"/>
    </location>
</feature>
<dbReference type="InterPro" id="IPR007110">
    <property type="entry name" value="Ig-like_dom"/>
</dbReference>
<dbReference type="GO" id="GO:0002250">
    <property type="term" value="P:adaptive immune response"/>
    <property type="evidence" value="ECO:0007669"/>
    <property type="project" value="UniProtKB-KW"/>
</dbReference>
<keyword evidence="1 6" id="KW-0732">Signal</keyword>
<evidence type="ECO:0000256" key="6">
    <source>
        <dbReference type="SAM" id="SignalP"/>
    </source>
</evidence>
<protein>
    <recommendedName>
        <fullName evidence="7">Ig-like domain-containing protein</fullName>
    </recommendedName>
</protein>
<evidence type="ECO:0000256" key="5">
    <source>
        <dbReference type="ARBA" id="ARBA00043266"/>
    </source>
</evidence>
<evidence type="ECO:0000256" key="4">
    <source>
        <dbReference type="ARBA" id="ARBA00023319"/>
    </source>
</evidence>
<dbReference type="Pfam" id="PF07686">
    <property type="entry name" value="V-set"/>
    <property type="match status" value="1"/>
</dbReference>
<evidence type="ECO:0000313" key="8">
    <source>
        <dbReference type="Ensembl" id="ENSORLP00015029802.1"/>
    </source>
</evidence>
<dbReference type="Proteomes" id="UP000265200">
    <property type="component" value="Chromosome 17"/>
</dbReference>
<dbReference type="InterPro" id="IPR036179">
    <property type="entry name" value="Ig-like_dom_sf"/>
</dbReference>
<dbReference type="PANTHER" id="PTHR19367">
    <property type="entry name" value="T-CELL RECEPTOR ALPHA CHAIN V REGION"/>
    <property type="match status" value="1"/>
</dbReference>
<evidence type="ECO:0000256" key="2">
    <source>
        <dbReference type="ARBA" id="ARBA00023130"/>
    </source>
</evidence>
<evidence type="ECO:0000256" key="1">
    <source>
        <dbReference type="ARBA" id="ARBA00022729"/>
    </source>
</evidence>
<sequence>YLLTERSITLLFCAGLTAGDSISPDQDQLTGTEGKSVTLKCNYQTDDSDLWLYWYKHDSDLQAPQFILWKGAKGYTGEHIPNKRYESRTTDTSTELTIRELTLADTVTCVEVCHHSPAVSNQARSTPAAVIPPASLRATSGFPPVKGLLSSPLPLIKTHLPSHLPV</sequence>
<accession>A0A3P9JBY9</accession>
<proteinExistence type="predicted"/>
<dbReference type="PROSITE" id="PS50835">
    <property type="entry name" value="IG_LIKE"/>
    <property type="match status" value="1"/>
</dbReference>
<dbReference type="SUPFAM" id="SSF48726">
    <property type="entry name" value="Immunoglobulin"/>
    <property type="match status" value="1"/>
</dbReference>
<reference evidence="8" key="4">
    <citation type="submission" date="2025-09" db="UniProtKB">
        <authorList>
            <consortium name="Ensembl"/>
        </authorList>
    </citation>
    <scope>IDENTIFICATION</scope>
    <source>
        <strain evidence="8">HSOK</strain>
    </source>
</reference>
<reference key="1">
    <citation type="journal article" date="2007" name="Nature">
        <title>The medaka draft genome and insights into vertebrate genome evolution.</title>
        <authorList>
            <person name="Kasahara M."/>
            <person name="Naruse K."/>
            <person name="Sasaki S."/>
            <person name="Nakatani Y."/>
            <person name="Qu W."/>
            <person name="Ahsan B."/>
            <person name="Yamada T."/>
            <person name="Nagayasu Y."/>
            <person name="Doi K."/>
            <person name="Kasai Y."/>
            <person name="Jindo T."/>
            <person name="Kobayashi D."/>
            <person name="Shimada A."/>
            <person name="Toyoda A."/>
            <person name="Kuroki Y."/>
            <person name="Fujiyama A."/>
            <person name="Sasaki T."/>
            <person name="Shimizu A."/>
            <person name="Asakawa S."/>
            <person name="Shimizu N."/>
            <person name="Hashimoto S."/>
            <person name="Yang J."/>
            <person name="Lee Y."/>
            <person name="Matsushima K."/>
            <person name="Sugano S."/>
            <person name="Sakaizumi M."/>
            <person name="Narita T."/>
            <person name="Ohishi K."/>
            <person name="Haga S."/>
            <person name="Ohta F."/>
            <person name="Nomoto H."/>
            <person name="Nogata K."/>
            <person name="Morishita T."/>
            <person name="Endo T."/>
            <person name="Shin-I T."/>
            <person name="Takeda H."/>
            <person name="Morishita S."/>
            <person name="Kohara Y."/>
        </authorList>
    </citation>
    <scope>NUCLEOTIDE SEQUENCE [LARGE SCALE GENOMIC DNA]</scope>
    <source>
        <strain>Hd-rR</strain>
    </source>
</reference>
<keyword evidence="5" id="KW-1279">T cell receptor</keyword>
<feature type="chain" id="PRO_5018007975" description="Ig-like domain-containing protein" evidence="6">
    <location>
        <begin position="20"/>
        <end position="166"/>
    </location>
</feature>
<organism evidence="8 9">
    <name type="scientific">Oryzias latipes</name>
    <name type="common">Japanese rice fish</name>
    <name type="synonym">Japanese killifish</name>
    <dbReference type="NCBI Taxonomy" id="8090"/>
    <lineage>
        <taxon>Eukaryota</taxon>
        <taxon>Metazoa</taxon>
        <taxon>Chordata</taxon>
        <taxon>Craniata</taxon>
        <taxon>Vertebrata</taxon>
        <taxon>Euteleostomi</taxon>
        <taxon>Actinopterygii</taxon>
        <taxon>Neopterygii</taxon>
        <taxon>Teleostei</taxon>
        <taxon>Neoteleostei</taxon>
        <taxon>Acanthomorphata</taxon>
        <taxon>Ovalentaria</taxon>
        <taxon>Atherinomorphae</taxon>
        <taxon>Beloniformes</taxon>
        <taxon>Adrianichthyidae</taxon>
        <taxon>Oryziinae</taxon>
        <taxon>Oryzias</taxon>
    </lineage>
</organism>
<feature type="signal peptide" evidence="6">
    <location>
        <begin position="1"/>
        <end position="19"/>
    </location>
</feature>
<dbReference type="Ensembl" id="ENSORLT00015019379.1">
    <property type="protein sequence ID" value="ENSORLP00015029802.1"/>
    <property type="gene ID" value="ENSORLG00015013151.1"/>
</dbReference>
<dbReference type="PANTHER" id="PTHR19367:SF18">
    <property type="entry name" value="T CELL RECEPTOR ALPHA VARIABLE 16"/>
    <property type="match status" value="1"/>
</dbReference>
<reference evidence="8" key="3">
    <citation type="submission" date="2025-08" db="UniProtKB">
        <authorList>
            <consortium name="Ensembl"/>
        </authorList>
    </citation>
    <scope>IDENTIFICATION</scope>
    <source>
        <strain evidence="8">HSOK</strain>
    </source>
</reference>
<evidence type="ECO:0000256" key="3">
    <source>
        <dbReference type="ARBA" id="ARBA00023170"/>
    </source>
</evidence>
<reference evidence="8 9" key="2">
    <citation type="submission" date="2017-04" db="EMBL/GenBank/DDBJ databases">
        <title>CpG methylation of centromeres and impact of large insertions on vertebrate speciation.</title>
        <authorList>
            <person name="Ichikawa K."/>
            <person name="Yoshimura J."/>
            <person name="Morishita S."/>
        </authorList>
    </citation>
    <scope>NUCLEOTIDE SEQUENCE</scope>
    <source>
        <strain evidence="8 9">HSOK</strain>
    </source>
</reference>
<dbReference type="AlphaFoldDB" id="A0A3P9JBY9"/>
<dbReference type="Gene3D" id="2.60.40.10">
    <property type="entry name" value="Immunoglobulins"/>
    <property type="match status" value="1"/>
</dbReference>
<dbReference type="CDD" id="cd00099">
    <property type="entry name" value="IgV"/>
    <property type="match status" value="1"/>
</dbReference>